<keyword evidence="7" id="KW-0472">Membrane</keyword>
<dbReference type="PANTHER" id="PTHR43390">
    <property type="entry name" value="SIGNAL PEPTIDASE I"/>
    <property type="match status" value="1"/>
</dbReference>
<dbReference type="HOGENOM" id="CLU_028723_5_1_11"/>
<evidence type="ECO:0000259" key="8">
    <source>
        <dbReference type="Pfam" id="PF10502"/>
    </source>
</evidence>
<reference evidence="9 10" key="1">
    <citation type="submission" date="2012-08" db="EMBL/GenBank/DDBJ databases">
        <title>The Genome Sequence of Slackia piriformis YIT 12062.</title>
        <authorList>
            <consortium name="The Broad Institute Genome Sequencing Platform"/>
            <person name="Earl A."/>
            <person name="Ward D."/>
            <person name="Feldgarden M."/>
            <person name="Gevers D."/>
            <person name="Morotomi M."/>
            <person name="Walker B."/>
            <person name="Young S.K."/>
            <person name="Zeng Q."/>
            <person name="Gargeya S."/>
            <person name="Fitzgerald M."/>
            <person name="Haas B."/>
            <person name="Abouelleil A."/>
            <person name="Alvarado L."/>
            <person name="Arachchi H.M."/>
            <person name="Berlin A.M."/>
            <person name="Chapman S.B."/>
            <person name="Goldberg J."/>
            <person name="Griggs A."/>
            <person name="Gujja S."/>
            <person name="Hansen M."/>
            <person name="Howarth C."/>
            <person name="Imamovic A."/>
            <person name="Larimer J."/>
            <person name="McCowen C."/>
            <person name="Montmayeur A."/>
            <person name="Murphy C."/>
            <person name="Neiman D."/>
            <person name="Pearson M."/>
            <person name="Priest M."/>
            <person name="Roberts A."/>
            <person name="Saif S."/>
            <person name="Shea T."/>
            <person name="Sisk P."/>
            <person name="Sykes S."/>
            <person name="Wortman J."/>
            <person name="Nusbaum C."/>
            <person name="Birren B."/>
        </authorList>
    </citation>
    <scope>NUCLEOTIDE SEQUENCE [LARGE SCALE GENOMIC DNA]</scope>
    <source>
        <strain evidence="9 10">YIT 12062</strain>
    </source>
</reference>
<dbReference type="MEROPS" id="S26.024"/>
<dbReference type="RefSeq" id="WP_009138844.1">
    <property type="nucleotide sequence ID" value="NZ_JH815198.1"/>
</dbReference>
<feature type="transmembrane region" description="Helical" evidence="7">
    <location>
        <begin position="21"/>
        <end position="45"/>
    </location>
</feature>
<evidence type="ECO:0000256" key="2">
    <source>
        <dbReference type="ARBA" id="ARBA00004401"/>
    </source>
</evidence>
<dbReference type="PANTHER" id="PTHR43390:SF1">
    <property type="entry name" value="CHLOROPLAST PROCESSING PEPTIDASE"/>
    <property type="match status" value="1"/>
</dbReference>
<keyword evidence="7" id="KW-1133">Transmembrane helix</keyword>
<accession>K0YLC5</accession>
<evidence type="ECO:0000313" key="9">
    <source>
        <dbReference type="EMBL" id="EJZ84306.1"/>
    </source>
</evidence>
<feature type="active site" evidence="6">
    <location>
        <position position="49"/>
    </location>
</feature>
<dbReference type="InterPro" id="IPR036286">
    <property type="entry name" value="LexA/Signal_pep-like_sf"/>
</dbReference>
<dbReference type="InterPro" id="IPR019757">
    <property type="entry name" value="Pept_S26A_signal_pept_1_Lys-AS"/>
</dbReference>
<dbReference type="InterPro" id="IPR019533">
    <property type="entry name" value="Peptidase_S26"/>
</dbReference>
<dbReference type="GO" id="GO:0009003">
    <property type="term" value="F:signal peptidase activity"/>
    <property type="evidence" value="ECO:0007669"/>
    <property type="project" value="UniProtKB-EC"/>
</dbReference>
<dbReference type="InParanoid" id="K0YLC5"/>
<dbReference type="PATRIC" id="fig|742818.3.peg.667"/>
<dbReference type="GO" id="GO:0006465">
    <property type="term" value="P:signal peptide processing"/>
    <property type="evidence" value="ECO:0007669"/>
    <property type="project" value="InterPro"/>
</dbReference>
<evidence type="ECO:0000256" key="3">
    <source>
        <dbReference type="ARBA" id="ARBA00009370"/>
    </source>
</evidence>
<comment type="subcellular location">
    <subcellularLocation>
        <location evidence="2">Cell membrane</location>
        <topology evidence="2">Single-pass type II membrane protein</topology>
    </subcellularLocation>
    <subcellularLocation>
        <location evidence="7">Membrane</location>
        <topology evidence="7">Single-pass type II membrane protein</topology>
    </subcellularLocation>
</comment>
<proteinExistence type="inferred from homology"/>
<evidence type="ECO:0000256" key="4">
    <source>
        <dbReference type="ARBA" id="ARBA00013208"/>
    </source>
</evidence>
<comment type="similarity">
    <text evidence="3 7">Belongs to the peptidase S26 family.</text>
</comment>
<dbReference type="NCBIfam" id="TIGR02227">
    <property type="entry name" value="sigpep_I_bact"/>
    <property type="match status" value="1"/>
</dbReference>
<dbReference type="SUPFAM" id="SSF51306">
    <property type="entry name" value="LexA/Signal peptidase"/>
    <property type="match status" value="1"/>
</dbReference>
<evidence type="ECO:0000313" key="10">
    <source>
        <dbReference type="Proteomes" id="UP000006069"/>
    </source>
</evidence>
<dbReference type="Gene3D" id="2.10.109.10">
    <property type="entry name" value="Umud Fragment, subunit A"/>
    <property type="match status" value="1"/>
</dbReference>
<feature type="active site" evidence="6">
    <location>
        <position position="92"/>
    </location>
</feature>
<keyword evidence="7" id="KW-0645">Protease</keyword>
<keyword evidence="7" id="KW-0812">Transmembrane</keyword>
<dbReference type="PROSITE" id="PS00761">
    <property type="entry name" value="SPASE_I_3"/>
    <property type="match status" value="1"/>
</dbReference>
<dbReference type="GO" id="GO:0004252">
    <property type="term" value="F:serine-type endopeptidase activity"/>
    <property type="evidence" value="ECO:0007669"/>
    <property type="project" value="InterPro"/>
</dbReference>
<name>K0YLC5_9ACTN</name>
<dbReference type="Pfam" id="PF10502">
    <property type="entry name" value="Peptidase_S26"/>
    <property type="match status" value="1"/>
</dbReference>
<organism evidence="9 10">
    <name type="scientific">Slackia piriformis YIT 12062</name>
    <dbReference type="NCBI Taxonomy" id="742818"/>
    <lineage>
        <taxon>Bacteria</taxon>
        <taxon>Bacillati</taxon>
        <taxon>Actinomycetota</taxon>
        <taxon>Coriobacteriia</taxon>
        <taxon>Eggerthellales</taxon>
        <taxon>Eggerthellaceae</taxon>
        <taxon>Slackia</taxon>
    </lineage>
</organism>
<evidence type="ECO:0000256" key="7">
    <source>
        <dbReference type="RuleBase" id="RU362042"/>
    </source>
</evidence>
<dbReference type="EC" id="3.4.21.89" evidence="4 7"/>
<dbReference type="GO" id="GO:0005886">
    <property type="term" value="C:plasma membrane"/>
    <property type="evidence" value="ECO:0007669"/>
    <property type="project" value="UniProtKB-SubCell"/>
</dbReference>
<evidence type="ECO:0000256" key="5">
    <source>
        <dbReference type="ARBA" id="ARBA00022801"/>
    </source>
</evidence>
<dbReference type="PROSITE" id="PS00760">
    <property type="entry name" value="SPASE_I_2"/>
    <property type="match status" value="1"/>
</dbReference>
<comment type="caution">
    <text evidence="9">The sequence shown here is derived from an EMBL/GenBank/DDBJ whole genome shotgun (WGS) entry which is preliminary data.</text>
</comment>
<sequence>MGYGQHATPRSRGFFRSVLSWAFYIALVFALVWGLQTFVVCPYTIPSGSMEDTIEVGDNVWSEKVSYYFRDVEQGDIVTFDDPEIAGRTLIKRVIAVGGQTVDLVDGLVYVDGMALDEPYTNGKPSAPLTPVSGVEISYPYTVPQGEIWVMGDNRTNSADSRYFGSIDEASVSGRAVVIYWPLDHIGVL</sequence>
<dbReference type="eggNOG" id="COG0681">
    <property type="taxonomic scope" value="Bacteria"/>
</dbReference>
<dbReference type="FunCoup" id="K0YLC5">
    <property type="interactions" value="107"/>
</dbReference>
<comment type="catalytic activity">
    <reaction evidence="1 7">
        <text>Cleavage of hydrophobic, N-terminal signal or leader sequences from secreted and periplasmic proteins.</text>
        <dbReference type="EC" id="3.4.21.89"/>
    </reaction>
</comment>
<gene>
    <name evidence="9" type="ORF">HMPREF9451_00615</name>
</gene>
<feature type="domain" description="Peptidase S26" evidence="8">
    <location>
        <begin position="20"/>
        <end position="181"/>
    </location>
</feature>
<dbReference type="CDD" id="cd06530">
    <property type="entry name" value="S26_SPase_I"/>
    <property type="match status" value="1"/>
</dbReference>
<dbReference type="InterPro" id="IPR000223">
    <property type="entry name" value="Pept_S26A_signal_pept_1"/>
</dbReference>
<evidence type="ECO:0000256" key="1">
    <source>
        <dbReference type="ARBA" id="ARBA00000677"/>
    </source>
</evidence>
<dbReference type="AlphaFoldDB" id="K0YLC5"/>
<protein>
    <recommendedName>
        <fullName evidence="4 7">Signal peptidase I</fullName>
        <ecNumber evidence="4 7">3.4.21.89</ecNumber>
    </recommendedName>
</protein>
<dbReference type="Proteomes" id="UP000006069">
    <property type="component" value="Unassembled WGS sequence"/>
</dbReference>
<keyword evidence="5 7" id="KW-0378">Hydrolase</keyword>
<dbReference type="OrthoDB" id="9815782at2"/>
<dbReference type="PRINTS" id="PR00727">
    <property type="entry name" value="LEADERPTASE"/>
</dbReference>
<evidence type="ECO:0000256" key="6">
    <source>
        <dbReference type="PIRSR" id="PIRSR600223-1"/>
    </source>
</evidence>
<keyword evidence="10" id="KW-1185">Reference proteome</keyword>
<dbReference type="InterPro" id="IPR019758">
    <property type="entry name" value="Pept_S26A_signal_pept_1_CS"/>
</dbReference>
<dbReference type="EMBL" id="ADMD01000002">
    <property type="protein sequence ID" value="EJZ84306.1"/>
    <property type="molecule type" value="Genomic_DNA"/>
</dbReference>